<dbReference type="RefSeq" id="WP_117442383.1">
    <property type="nucleotide sequence ID" value="NZ_JAJFEN010000069.1"/>
</dbReference>
<evidence type="ECO:0000256" key="2">
    <source>
        <dbReference type="ARBA" id="ARBA00011322"/>
    </source>
</evidence>
<comment type="subunit">
    <text evidence="2">Heterodimer of SbcC and SbcD.</text>
</comment>
<organism evidence="5 6">
    <name type="scientific">Clostridium innocuum</name>
    <dbReference type="NCBI Taxonomy" id="1522"/>
    <lineage>
        <taxon>Bacteria</taxon>
        <taxon>Bacillati</taxon>
        <taxon>Bacillota</taxon>
        <taxon>Clostridia</taxon>
        <taxon>Eubacteriales</taxon>
        <taxon>Clostridiaceae</taxon>
        <taxon>Clostridium</taxon>
    </lineage>
</organism>
<dbReference type="EMBL" id="QVEV01000005">
    <property type="protein sequence ID" value="RGC17347.1"/>
    <property type="molecule type" value="Genomic_DNA"/>
</dbReference>
<feature type="coiled-coil region" evidence="4">
    <location>
        <begin position="680"/>
        <end position="799"/>
    </location>
</feature>
<dbReference type="GO" id="GO:0006302">
    <property type="term" value="P:double-strand break repair"/>
    <property type="evidence" value="ECO:0007669"/>
    <property type="project" value="InterPro"/>
</dbReference>
<sequence>MRPERLKLQAFGPYVKPQCINFHVFDEQHLFLIQGETGSGKTMLLDAMTYALYGKSSGSQREDLYSMRSRFAEAQDATIVDFQFQLHQRTYRFVRTITMRKKRNQELTPQLKIDAGEIVDGEFVPFFENPKLKNVEEKAVELLGLNYAQFVQVMILPQGKFEQLLTSKSEEKQEILKTLFQMERWTGINQVLSDTMKQQREQLDMKKQRRDALLSGIDMQSPEEITAWLKQADATRRTLEQDLKQKQQLLEQNKQDTAQQRLRREQLTLLQQAQQTGEQLLKQEEEMRQLAAFLERQKELTKVLPQWNTLQQCRSIWKQRVDNRLAVAKQHKHLQQQKQEAPLWQKQLQEYREQEQRMQQQLHEARELQPFVEQLQQLLVKERDLEQKQENQQRQLEQKQVQCDKLKSAIKQLQNRIEETRQQLDGLQDIAQRFAVWKQADYHEQQRILLYDKLKMEEAREKALLEQEKTLAKQLEPLQRAYDDAMRVYLKNSAAQLAASLQEHEPCPVCGSTTHPALAEAEAAYQDVVQLQQLQEQLDQEKEAYQGIQKQKEHVHLSIQMRNASMQEHMQAIQTLLQQPFSQTEFSMLQQKQQYAEQQNKILQELLQQLEHLQQEQQEQEAVWQQLQQKQQALHTEILLNDQQKAVLQDSIPQQLRNTQALMEYVQQLQQEHALAAAQGAKQEARLRQLEINLAQQQRDCEHAQIEEQQAQQALQAAELSWQAVAQNSIQEEEMQRLQQKNLQKREQQLQEYALKKEQLKTRIQDLQQRCEAIPEKNLEELLAQQEQLQQQEEQLRLRLADITTHETMYAQVQASIQQIQQELDRKEPAFVELSHFVRAMRGDSGMGIERYVLGIMLGSITQQANQLLKLVHNGRYQIFRSDEASGRTRKYGLELSIYDSYTCNTRSVVSLSGGEKFLVSLALSLALSAVVQARNGGIQLDTMFIDEGFGTLDEHSIADALAVLQIMSSSRGYVGIISHVELLKENIPAGILVKKSRTGSQIQIRKQV</sequence>
<dbReference type="InterPro" id="IPR027417">
    <property type="entry name" value="P-loop_NTPase"/>
</dbReference>
<dbReference type="Proteomes" id="UP000260025">
    <property type="component" value="Unassembled WGS sequence"/>
</dbReference>
<dbReference type="OrthoDB" id="9795626at2"/>
<comment type="caution">
    <text evidence="5">The sequence shown here is derived from an EMBL/GenBank/DDBJ whole genome shotgun (WGS) entry which is preliminary data.</text>
</comment>
<protein>
    <recommendedName>
        <fullName evidence="3">Nuclease SbcCD subunit C</fullName>
    </recommendedName>
</protein>
<proteinExistence type="inferred from homology"/>
<evidence type="ECO:0000313" key="5">
    <source>
        <dbReference type="EMBL" id="RGC17347.1"/>
    </source>
</evidence>
<feature type="coiled-coil region" evidence="4">
    <location>
        <begin position="334"/>
        <end position="430"/>
    </location>
</feature>
<evidence type="ECO:0000256" key="1">
    <source>
        <dbReference type="ARBA" id="ARBA00006930"/>
    </source>
</evidence>
<dbReference type="Gene3D" id="3.40.50.300">
    <property type="entry name" value="P-loop containing nucleotide triphosphate hydrolases"/>
    <property type="match status" value="2"/>
</dbReference>
<dbReference type="Pfam" id="PF13558">
    <property type="entry name" value="SbcC_Walker_B"/>
    <property type="match status" value="1"/>
</dbReference>
<feature type="coiled-coil region" evidence="4">
    <location>
        <begin position="521"/>
        <end position="551"/>
    </location>
</feature>
<dbReference type="SUPFAM" id="SSF52540">
    <property type="entry name" value="P-loop containing nucleoside triphosphate hydrolases"/>
    <property type="match status" value="2"/>
</dbReference>
<feature type="coiled-coil region" evidence="4">
    <location>
        <begin position="189"/>
        <end position="297"/>
    </location>
</feature>
<accession>A0A3E2W0C2</accession>
<dbReference type="PROSITE" id="PS00675">
    <property type="entry name" value="SIGMA54_INTERACT_1"/>
    <property type="match status" value="1"/>
</dbReference>
<dbReference type="PANTHER" id="PTHR32114">
    <property type="entry name" value="ABC TRANSPORTER ABCH.3"/>
    <property type="match status" value="1"/>
</dbReference>
<dbReference type="InterPro" id="IPR025662">
    <property type="entry name" value="Sigma_54_int_dom_ATP-bd_1"/>
</dbReference>
<gene>
    <name evidence="5" type="ORF">DXA38_05815</name>
</gene>
<feature type="coiled-coil region" evidence="4">
    <location>
        <begin position="589"/>
        <end position="630"/>
    </location>
</feature>
<dbReference type="PANTHER" id="PTHR32114:SF2">
    <property type="entry name" value="ABC TRANSPORTER ABCH.3"/>
    <property type="match status" value="1"/>
</dbReference>
<evidence type="ECO:0000256" key="3">
    <source>
        <dbReference type="ARBA" id="ARBA00013368"/>
    </source>
</evidence>
<comment type="similarity">
    <text evidence="1">Belongs to the SMC family. SbcC subfamily.</text>
</comment>
<dbReference type="GO" id="GO:0016887">
    <property type="term" value="F:ATP hydrolysis activity"/>
    <property type="evidence" value="ECO:0007669"/>
    <property type="project" value="InterPro"/>
</dbReference>
<evidence type="ECO:0000313" key="6">
    <source>
        <dbReference type="Proteomes" id="UP000260025"/>
    </source>
</evidence>
<evidence type="ECO:0000256" key="4">
    <source>
        <dbReference type="SAM" id="Coils"/>
    </source>
</evidence>
<keyword evidence="4" id="KW-0175">Coiled coil</keyword>
<reference evidence="5 6" key="1">
    <citation type="submission" date="2018-08" db="EMBL/GenBank/DDBJ databases">
        <title>A genome reference for cultivated species of the human gut microbiota.</title>
        <authorList>
            <person name="Zou Y."/>
            <person name="Xue W."/>
            <person name="Luo G."/>
        </authorList>
    </citation>
    <scope>NUCLEOTIDE SEQUENCE [LARGE SCALE GENOMIC DNA]</scope>
    <source>
        <strain evidence="5 6">OF01-2LB</strain>
    </source>
</reference>
<dbReference type="AlphaFoldDB" id="A0A3E2W0C2"/>
<name>A0A3E2W0C2_CLOIN</name>